<dbReference type="InterPro" id="IPR018108">
    <property type="entry name" value="MCP_transmembrane"/>
</dbReference>
<dbReference type="GeneID" id="108672188"/>
<organism evidence="13 14">
    <name type="scientific">Hyalella azteca</name>
    <name type="common">Amphipod</name>
    <dbReference type="NCBI Taxonomy" id="294128"/>
    <lineage>
        <taxon>Eukaryota</taxon>
        <taxon>Metazoa</taxon>
        <taxon>Ecdysozoa</taxon>
        <taxon>Arthropoda</taxon>
        <taxon>Crustacea</taxon>
        <taxon>Multicrustacea</taxon>
        <taxon>Malacostraca</taxon>
        <taxon>Eumalacostraca</taxon>
        <taxon>Peracarida</taxon>
        <taxon>Amphipoda</taxon>
        <taxon>Senticaudata</taxon>
        <taxon>Talitrida</taxon>
        <taxon>Talitroidea</taxon>
        <taxon>Hyalellidae</taxon>
        <taxon>Hyalella</taxon>
    </lineage>
</organism>
<dbReference type="AlphaFoldDB" id="A0A979FMI3"/>
<keyword evidence="9 10" id="KW-0472">Membrane</keyword>
<keyword evidence="8" id="KW-0496">Mitochondrion</keyword>
<evidence type="ECO:0000256" key="3">
    <source>
        <dbReference type="ARBA" id="ARBA00022448"/>
    </source>
</evidence>
<proteinExistence type="inferred from homology"/>
<dbReference type="PANTHER" id="PTHR21252:SF2">
    <property type="entry name" value="MITOCHONDRIAL OUTER MEMBRANE PROTEIN SLC25A46"/>
    <property type="match status" value="1"/>
</dbReference>
<dbReference type="GO" id="GO:0090149">
    <property type="term" value="P:mitochondrial membrane fission"/>
    <property type="evidence" value="ECO:0007669"/>
    <property type="project" value="InterPro"/>
</dbReference>
<dbReference type="PANTHER" id="PTHR21252">
    <property type="entry name" value="TB1 PROTEIN-RELATED"/>
    <property type="match status" value="1"/>
</dbReference>
<comment type="similarity">
    <text evidence="2 11">Belongs to the mitochondrial carrier (TC 2.A.29) family.</text>
</comment>
<dbReference type="InterPro" id="IPR023395">
    <property type="entry name" value="MCP_dom_sf"/>
</dbReference>
<dbReference type="InterPro" id="IPR039158">
    <property type="entry name" value="SLC25A46"/>
</dbReference>
<evidence type="ECO:0000313" key="14">
    <source>
        <dbReference type="RefSeq" id="XP_047737405.1"/>
    </source>
</evidence>
<evidence type="ECO:0000256" key="4">
    <source>
        <dbReference type="ARBA" id="ARBA00022692"/>
    </source>
</evidence>
<dbReference type="Gene3D" id="1.50.40.10">
    <property type="entry name" value="Mitochondrial carrier domain"/>
    <property type="match status" value="1"/>
</dbReference>
<dbReference type="RefSeq" id="XP_047737405.1">
    <property type="nucleotide sequence ID" value="XM_047881449.1"/>
</dbReference>
<dbReference type="OMA" id="RQCQVNH"/>
<keyword evidence="3 11" id="KW-0813">Transport</keyword>
<accession>A0A979FMI3</accession>
<evidence type="ECO:0000313" key="13">
    <source>
        <dbReference type="Proteomes" id="UP000694843"/>
    </source>
</evidence>
<evidence type="ECO:0000256" key="5">
    <source>
        <dbReference type="ARBA" id="ARBA00022737"/>
    </source>
</evidence>
<evidence type="ECO:0000256" key="9">
    <source>
        <dbReference type="ARBA" id="ARBA00023136"/>
    </source>
</evidence>
<dbReference type="GO" id="GO:0005741">
    <property type="term" value="C:mitochondrial outer membrane"/>
    <property type="evidence" value="ECO:0007669"/>
    <property type="project" value="UniProtKB-SubCell"/>
</dbReference>
<keyword evidence="4 10" id="KW-0812">Transmembrane</keyword>
<dbReference type="KEGG" id="hazt:108672188"/>
<evidence type="ECO:0000256" key="11">
    <source>
        <dbReference type="RuleBase" id="RU000488"/>
    </source>
</evidence>
<evidence type="ECO:0000256" key="8">
    <source>
        <dbReference type="ARBA" id="ARBA00023128"/>
    </source>
</evidence>
<feature type="compositionally biased region" description="Basic and acidic residues" evidence="12">
    <location>
        <begin position="47"/>
        <end position="61"/>
    </location>
</feature>
<feature type="region of interest" description="Disordered" evidence="12">
    <location>
        <begin position="18"/>
        <end position="73"/>
    </location>
</feature>
<evidence type="ECO:0000256" key="10">
    <source>
        <dbReference type="PROSITE-ProRule" id="PRU00282"/>
    </source>
</evidence>
<keyword evidence="13" id="KW-1185">Reference proteome</keyword>
<gene>
    <name evidence="14" type="primary">LOC108672188</name>
</gene>
<sequence length="437" mass="48086">MAGLDDYQFYATLRDHNNPFWKRADSNPDLMTSDMSDGPDLPYQPKFENETRYPRPSDLPERLPSTPKSPRDRGEAIAGRYAELSISIVSLMGENLLSHPFTVLRRVCQVDVSSKRQHLLPITILYASMKSQQGITVLWKGLGSVLIVKGLTMGVEDVISKFTPLPKDVYAGSSVRTVSQHLLLKCLSLAVVTPFLAASLVETVQSSVACESPGIFDVFKEGLTRLLSFTQPQIGRLLPIWLVVVPTVTHGLLHYIIGNAASTLAQHACHAQYLQKQGATARREGAVAKNYVSGSFNDTSTRLHAAFFGHLVADVLLYPMETLVHRLQLQGTRTIIDSLDAGYDVRPVLTRYEGFWDCLSTTIRDEGPLGLMKGFGAVCLQYAVYGAVLNSLDSVLRAGVRCSVPAVCSVRCCAQVRPRHREGSKPRLRGTVGRRCA</sequence>
<keyword evidence="7" id="KW-1133">Transmembrane helix</keyword>
<keyword evidence="5" id="KW-0677">Repeat</keyword>
<comment type="subcellular location">
    <subcellularLocation>
        <location evidence="1">Mitochondrion outer membrane</location>
        <topology evidence="1">Multi-pass membrane protein</topology>
    </subcellularLocation>
</comment>
<dbReference type="SUPFAM" id="SSF103506">
    <property type="entry name" value="Mitochondrial carrier"/>
    <property type="match status" value="1"/>
</dbReference>
<protein>
    <submittedName>
        <fullName evidence="14">Mitochondrial outer membrane protein SLC25A46</fullName>
    </submittedName>
</protein>
<evidence type="ECO:0000256" key="7">
    <source>
        <dbReference type="ARBA" id="ARBA00022989"/>
    </source>
</evidence>
<keyword evidence="6" id="KW-1000">Mitochondrion outer membrane</keyword>
<evidence type="ECO:0000256" key="1">
    <source>
        <dbReference type="ARBA" id="ARBA00004374"/>
    </source>
</evidence>
<dbReference type="Pfam" id="PF00153">
    <property type="entry name" value="Mito_carr"/>
    <property type="match status" value="1"/>
</dbReference>
<feature type="repeat" description="Solcar" evidence="10">
    <location>
        <begin position="297"/>
        <end position="399"/>
    </location>
</feature>
<evidence type="ECO:0000256" key="12">
    <source>
        <dbReference type="SAM" id="MobiDB-lite"/>
    </source>
</evidence>
<dbReference type="OrthoDB" id="2403262at2759"/>
<reference evidence="14" key="1">
    <citation type="submission" date="2025-08" db="UniProtKB">
        <authorList>
            <consortium name="RefSeq"/>
        </authorList>
    </citation>
    <scope>IDENTIFICATION</scope>
    <source>
        <tissue evidence="14">Whole organism</tissue>
    </source>
</reference>
<name>A0A979FMI3_HYAAZ</name>
<dbReference type="Proteomes" id="UP000694843">
    <property type="component" value="Unplaced"/>
</dbReference>
<dbReference type="PROSITE" id="PS50920">
    <property type="entry name" value="SOLCAR"/>
    <property type="match status" value="1"/>
</dbReference>
<evidence type="ECO:0000256" key="6">
    <source>
        <dbReference type="ARBA" id="ARBA00022787"/>
    </source>
</evidence>
<evidence type="ECO:0000256" key="2">
    <source>
        <dbReference type="ARBA" id="ARBA00006375"/>
    </source>
</evidence>